<comment type="caution">
    <text evidence="2">The sequence shown here is derived from an EMBL/GenBank/DDBJ whole genome shotgun (WGS) entry which is preliminary data.</text>
</comment>
<organism evidence="2 3">
    <name type="scientific">Mesobacillus selenatarsenatis (strain DSM 18680 / JCM 14380 / FERM P-15431 / SF-1)</name>
    <dbReference type="NCBI Taxonomy" id="1321606"/>
    <lineage>
        <taxon>Bacteria</taxon>
        <taxon>Bacillati</taxon>
        <taxon>Bacillota</taxon>
        <taxon>Bacilli</taxon>
        <taxon>Bacillales</taxon>
        <taxon>Bacillaceae</taxon>
        <taxon>Mesobacillus</taxon>
    </lineage>
</organism>
<dbReference type="Proteomes" id="UP000031014">
    <property type="component" value="Unassembled WGS sequence"/>
</dbReference>
<dbReference type="STRING" id="1321606.SAMD00020551_4096"/>
<name>A0A0A8X7M2_MESS1</name>
<sequence length="44" mass="5255">MLKSNKKQQDKNQSEQNVKNKKNERTSNQTDGFRYDYDDSSDLK</sequence>
<evidence type="ECO:0000256" key="1">
    <source>
        <dbReference type="SAM" id="MobiDB-lite"/>
    </source>
</evidence>
<proteinExistence type="predicted"/>
<evidence type="ECO:0000313" key="2">
    <source>
        <dbReference type="EMBL" id="GAM15925.1"/>
    </source>
</evidence>
<evidence type="ECO:0000313" key="3">
    <source>
        <dbReference type="Proteomes" id="UP000031014"/>
    </source>
</evidence>
<feature type="region of interest" description="Disordered" evidence="1">
    <location>
        <begin position="1"/>
        <end position="44"/>
    </location>
</feature>
<gene>
    <name evidence="2" type="ORF">SAMD00020551_4096</name>
</gene>
<dbReference type="AlphaFoldDB" id="A0A0A8X7M2"/>
<keyword evidence="3" id="KW-1185">Reference proteome</keyword>
<dbReference type="EMBL" id="BASE01000100">
    <property type="protein sequence ID" value="GAM15925.1"/>
    <property type="molecule type" value="Genomic_DNA"/>
</dbReference>
<protein>
    <submittedName>
        <fullName evidence="2">Uncharacterized protein</fullName>
    </submittedName>
</protein>
<reference evidence="2 3" key="1">
    <citation type="submission" date="2013-06" db="EMBL/GenBank/DDBJ databases">
        <title>Whole genome shotgun sequence of Bacillus selenatarsenatis SF-1.</title>
        <authorList>
            <person name="Kuroda M."/>
            <person name="Sei K."/>
            <person name="Yamashita M."/>
            <person name="Ike M."/>
        </authorList>
    </citation>
    <scope>NUCLEOTIDE SEQUENCE [LARGE SCALE GENOMIC DNA]</scope>
    <source>
        <strain evidence="2 3">SF-1</strain>
    </source>
</reference>
<accession>A0A0A8X7M2</accession>
<feature type="compositionally biased region" description="Basic and acidic residues" evidence="1">
    <location>
        <begin position="33"/>
        <end position="44"/>
    </location>
</feature>